<feature type="non-terminal residue" evidence="3">
    <location>
        <position position="1"/>
    </location>
</feature>
<gene>
    <name evidence="3" type="ORF">B9479_007728</name>
</gene>
<protein>
    <submittedName>
        <fullName evidence="3">Uncharacterized protein</fullName>
    </submittedName>
</protein>
<dbReference type="Proteomes" id="UP000322245">
    <property type="component" value="Unassembled WGS sequence"/>
</dbReference>
<proteinExistence type="predicted"/>
<feature type="transmembrane region" description="Helical" evidence="2">
    <location>
        <begin position="9"/>
        <end position="29"/>
    </location>
</feature>
<keyword evidence="2" id="KW-1133">Transmembrane helix</keyword>
<keyword evidence="2" id="KW-0812">Transmembrane</keyword>
<feature type="compositionally biased region" description="Pro residues" evidence="1">
    <location>
        <begin position="75"/>
        <end position="85"/>
    </location>
</feature>
<sequence>ERVDSSKEVVLGLLDLALLVLLVAFWFLLSGKKNHRPWGLLVSPYVLMRWMWTTTPYGTRVLAAPDAPADATPADPAPADDPPPRTAHGARSLAPPPTVPPTFLFWCLLLICEILSKLNLGLVLFLLKDLGVVSDLISHLIGRV</sequence>
<reference evidence="3 4" key="1">
    <citation type="submission" date="2017-05" db="EMBL/GenBank/DDBJ databases">
        <title>The Genome Sequence of Tsuchiyaea wingfieldii DSM 27421.</title>
        <authorList>
            <person name="Cuomo C."/>
            <person name="Passer A."/>
            <person name="Billmyre B."/>
            <person name="Heitman J."/>
        </authorList>
    </citation>
    <scope>NUCLEOTIDE SEQUENCE [LARGE SCALE GENOMIC DNA]</scope>
    <source>
        <strain evidence="3 4">DSM 27421</strain>
    </source>
</reference>
<feature type="region of interest" description="Disordered" evidence="1">
    <location>
        <begin position="65"/>
        <end position="94"/>
    </location>
</feature>
<dbReference type="AlphaFoldDB" id="A0A5D3AJJ0"/>
<feature type="transmembrane region" description="Helical" evidence="2">
    <location>
        <begin position="103"/>
        <end position="127"/>
    </location>
</feature>
<accession>A0A5D3AJJ0</accession>
<dbReference type="EMBL" id="NIDF01000199">
    <property type="protein sequence ID" value="TYJ51695.1"/>
    <property type="molecule type" value="Genomic_DNA"/>
</dbReference>
<evidence type="ECO:0000256" key="2">
    <source>
        <dbReference type="SAM" id="Phobius"/>
    </source>
</evidence>
<organism evidence="3 4">
    <name type="scientific">Cryptococcus floricola</name>
    <dbReference type="NCBI Taxonomy" id="2591691"/>
    <lineage>
        <taxon>Eukaryota</taxon>
        <taxon>Fungi</taxon>
        <taxon>Dikarya</taxon>
        <taxon>Basidiomycota</taxon>
        <taxon>Agaricomycotina</taxon>
        <taxon>Tremellomycetes</taxon>
        <taxon>Tremellales</taxon>
        <taxon>Cryptococcaceae</taxon>
        <taxon>Cryptococcus</taxon>
    </lineage>
</organism>
<comment type="caution">
    <text evidence="3">The sequence shown here is derived from an EMBL/GenBank/DDBJ whole genome shotgun (WGS) entry which is preliminary data.</text>
</comment>
<keyword evidence="2" id="KW-0472">Membrane</keyword>
<name>A0A5D3AJJ0_9TREE</name>
<feature type="compositionally biased region" description="Low complexity" evidence="1">
    <location>
        <begin position="65"/>
        <end position="74"/>
    </location>
</feature>
<evidence type="ECO:0000313" key="3">
    <source>
        <dbReference type="EMBL" id="TYJ51695.1"/>
    </source>
</evidence>
<keyword evidence="4" id="KW-1185">Reference proteome</keyword>
<evidence type="ECO:0000256" key="1">
    <source>
        <dbReference type="SAM" id="MobiDB-lite"/>
    </source>
</evidence>
<evidence type="ECO:0000313" key="4">
    <source>
        <dbReference type="Proteomes" id="UP000322245"/>
    </source>
</evidence>